<protein>
    <submittedName>
        <fullName evidence="2">WD40/YVTN/BNR-like repeat-containing protein</fullName>
    </submittedName>
</protein>
<name>A0ABD5VID1_9EURY</name>
<reference evidence="2 3" key="1">
    <citation type="journal article" date="2019" name="Int. J. Syst. Evol. Microbiol.">
        <title>The Global Catalogue of Microorganisms (GCM) 10K type strain sequencing project: providing services to taxonomists for standard genome sequencing and annotation.</title>
        <authorList>
            <consortium name="The Broad Institute Genomics Platform"/>
            <consortium name="The Broad Institute Genome Sequencing Center for Infectious Disease"/>
            <person name="Wu L."/>
            <person name="Ma J."/>
        </authorList>
    </citation>
    <scope>NUCLEOTIDE SEQUENCE [LARGE SCALE GENOMIC DNA]</scope>
    <source>
        <strain evidence="2 3">GX26</strain>
    </source>
</reference>
<feature type="compositionally biased region" description="Polar residues" evidence="1">
    <location>
        <begin position="334"/>
        <end position="347"/>
    </location>
</feature>
<evidence type="ECO:0000256" key="1">
    <source>
        <dbReference type="SAM" id="MobiDB-lite"/>
    </source>
</evidence>
<sequence>MLYVGSDGGVYRFGDALEREQPATASRVLDADSAMRVRSFDDSERPDGVFAATASGLYHAPGGDDWVDLGVPADAVYAVGASSDGETLYAGTRPAATYAADVPAAVVDGEDALDPTALDWREREGFQALPSREHWRLPRHEDLAHVRDAKGLPGDPEGVVAAVEVGGVHASADRGDTWTERRGPITDPRPEDATDGVDWSKRPGDVHDDVHELAVVDADTWLAATGFGLFETTDAGASWTRLDDDVEQGYFRTVFHHDGRTYAAGALSSSGNWDDPDEDPGFFAYTPEAGLRELDVDTPDEVVTGVTAVDGDTLFAGTHRGSLLRETAGGEWTTVGSFPTDESSGTYTPLAWLAE</sequence>
<dbReference type="EMBL" id="JBHSXN010000001">
    <property type="protein sequence ID" value="MFC6952651.1"/>
    <property type="molecule type" value="Genomic_DNA"/>
</dbReference>
<evidence type="ECO:0000313" key="2">
    <source>
        <dbReference type="EMBL" id="MFC6952651.1"/>
    </source>
</evidence>
<evidence type="ECO:0000313" key="3">
    <source>
        <dbReference type="Proteomes" id="UP001596395"/>
    </source>
</evidence>
<feature type="region of interest" description="Disordered" evidence="1">
    <location>
        <begin position="170"/>
        <end position="203"/>
    </location>
</feature>
<accession>A0ABD5VID1</accession>
<feature type="compositionally biased region" description="Basic and acidic residues" evidence="1">
    <location>
        <begin position="171"/>
        <end position="203"/>
    </location>
</feature>
<gene>
    <name evidence="2" type="ORF">ACFQGB_07215</name>
</gene>
<dbReference type="Gene3D" id="2.130.10.10">
    <property type="entry name" value="YVTN repeat-like/Quinoprotein amine dehydrogenase"/>
    <property type="match status" value="1"/>
</dbReference>
<dbReference type="InterPro" id="IPR015943">
    <property type="entry name" value="WD40/YVTN_repeat-like_dom_sf"/>
</dbReference>
<proteinExistence type="predicted"/>
<dbReference type="RefSeq" id="WP_336349610.1">
    <property type="nucleotide sequence ID" value="NZ_JAZAQL010000001.1"/>
</dbReference>
<dbReference type="Proteomes" id="UP001596395">
    <property type="component" value="Unassembled WGS sequence"/>
</dbReference>
<dbReference type="AlphaFoldDB" id="A0ABD5VID1"/>
<keyword evidence="3" id="KW-1185">Reference proteome</keyword>
<organism evidence="2 3">
    <name type="scientific">Halorubellus litoreus</name>
    <dbReference type="NCBI Taxonomy" id="755308"/>
    <lineage>
        <taxon>Archaea</taxon>
        <taxon>Methanobacteriati</taxon>
        <taxon>Methanobacteriota</taxon>
        <taxon>Stenosarchaea group</taxon>
        <taxon>Halobacteria</taxon>
        <taxon>Halobacteriales</taxon>
        <taxon>Halorubellaceae</taxon>
        <taxon>Halorubellus</taxon>
    </lineage>
</organism>
<comment type="caution">
    <text evidence="2">The sequence shown here is derived from an EMBL/GenBank/DDBJ whole genome shotgun (WGS) entry which is preliminary data.</text>
</comment>
<dbReference type="SUPFAM" id="SSF110296">
    <property type="entry name" value="Oligoxyloglucan reducing end-specific cellobiohydrolase"/>
    <property type="match status" value="1"/>
</dbReference>
<feature type="region of interest" description="Disordered" evidence="1">
    <location>
        <begin position="334"/>
        <end position="355"/>
    </location>
</feature>